<accession>A0A0V0Y926</accession>
<dbReference type="AlphaFoldDB" id="A0A0V0Y926"/>
<name>A0A0V0Y926_TRIPS</name>
<evidence type="ECO:0008006" key="3">
    <source>
        <dbReference type="Google" id="ProtNLM"/>
    </source>
</evidence>
<comment type="caution">
    <text evidence="1">The sequence shown here is derived from an EMBL/GenBank/DDBJ whole genome shotgun (WGS) entry which is preliminary data.</text>
</comment>
<reference evidence="1 2" key="1">
    <citation type="submission" date="2015-01" db="EMBL/GenBank/DDBJ databases">
        <title>Evolution of Trichinella species and genotypes.</title>
        <authorList>
            <person name="Korhonen P.K."/>
            <person name="Edoardo P."/>
            <person name="Giuseppe L.R."/>
            <person name="Gasser R.B."/>
        </authorList>
    </citation>
    <scope>NUCLEOTIDE SEQUENCE [LARGE SCALE GENOMIC DNA]</scope>
    <source>
        <strain evidence="1">ISS141</strain>
    </source>
</reference>
<dbReference type="Proteomes" id="UP000054815">
    <property type="component" value="Unassembled WGS sequence"/>
</dbReference>
<sequence length="106" mass="12544">MKRLLFSRDIDHMIATIKRYHNWCLCFILRCSICFFQGKNLSIFAQITVGYALQKGRSIAVAAESIMQFVEIKRYFHLVDNTALKPVDKLRNIRPLYEYLNTRLLQ</sequence>
<organism evidence="1 2">
    <name type="scientific">Trichinella pseudospiralis</name>
    <name type="common">Parasitic roundworm</name>
    <dbReference type="NCBI Taxonomy" id="6337"/>
    <lineage>
        <taxon>Eukaryota</taxon>
        <taxon>Metazoa</taxon>
        <taxon>Ecdysozoa</taxon>
        <taxon>Nematoda</taxon>
        <taxon>Enoplea</taxon>
        <taxon>Dorylaimia</taxon>
        <taxon>Trichinellida</taxon>
        <taxon>Trichinellidae</taxon>
        <taxon>Trichinella</taxon>
    </lineage>
</organism>
<proteinExistence type="predicted"/>
<evidence type="ECO:0000313" key="1">
    <source>
        <dbReference type="EMBL" id="KRX96881.1"/>
    </source>
</evidence>
<dbReference type="EMBL" id="JYDU01000038">
    <property type="protein sequence ID" value="KRX96881.1"/>
    <property type="molecule type" value="Genomic_DNA"/>
</dbReference>
<gene>
    <name evidence="1" type="ORF">T4E_9404</name>
</gene>
<evidence type="ECO:0000313" key="2">
    <source>
        <dbReference type="Proteomes" id="UP000054815"/>
    </source>
</evidence>
<protein>
    <recommendedName>
        <fullName evidence="3">PiggyBac transposable element-derived protein domain-containing protein</fullName>
    </recommendedName>
</protein>